<organism evidence="1 2">
    <name type="scientific">Lactococcus allomyrinae</name>
    <dbReference type="NCBI Taxonomy" id="2419773"/>
    <lineage>
        <taxon>Bacteria</taxon>
        <taxon>Bacillati</taxon>
        <taxon>Bacillota</taxon>
        <taxon>Bacilli</taxon>
        <taxon>Lactobacillales</taxon>
        <taxon>Streptococcaceae</taxon>
        <taxon>Lactococcus</taxon>
    </lineage>
</organism>
<dbReference type="Proteomes" id="UP000269374">
    <property type="component" value="Chromosome"/>
</dbReference>
<evidence type="ECO:0000313" key="1">
    <source>
        <dbReference type="EMBL" id="AYF99874.1"/>
    </source>
</evidence>
<evidence type="ECO:0000313" key="2">
    <source>
        <dbReference type="Proteomes" id="UP000269374"/>
    </source>
</evidence>
<dbReference type="RefSeq" id="WP_120771263.1">
    <property type="nucleotide sequence ID" value="NZ_CP032627.1"/>
</dbReference>
<protein>
    <submittedName>
        <fullName evidence="1">Uncharacterized protein</fullName>
    </submittedName>
</protein>
<dbReference type="AlphaFoldDB" id="A0A387B7V0"/>
<gene>
    <name evidence="1" type="ORF">D7I46_01505</name>
</gene>
<accession>A0A387B7V0</accession>
<dbReference type="KEGG" id="lact:D7I46_01505"/>
<sequence length="113" mass="13254">MKVHITHTKQGLPGQTNVLIDEDNAILDNLLFSLGVDYEKSEKASITFWDDAEYHDMFDDTTEIVHSANFKEVRYFDVFGNELEIDEEEYKALREKDIESCYTVDRSFSKEFK</sequence>
<proteinExistence type="predicted"/>
<reference evidence="1 2" key="1">
    <citation type="submission" date="2018-09" db="EMBL/GenBank/DDBJ databases">
        <title>Genome sequencing of strain 1JSPR-7.</title>
        <authorList>
            <person name="Heo J."/>
            <person name="Kim S.-J."/>
            <person name="Kwon S.-W."/>
        </authorList>
    </citation>
    <scope>NUCLEOTIDE SEQUENCE [LARGE SCALE GENOMIC DNA]</scope>
    <source>
        <strain evidence="1 2">1JSPR-7</strain>
    </source>
</reference>
<dbReference type="EMBL" id="CP032627">
    <property type="protein sequence ID" value="AYF99874.1"/>
    <property type="molecule type" value="Genomic_DNA"/>
</dbReference>
<keyword evidence="2" id="KW-1185">Reference proteome</keyword>
<name>A0A387B7V0_9LACT</name>